<keyword evidence="1" id="KW-0732">Signal</keyword>
<feature type="signal peptide" evidence="1">
    <location>
        <begin position="1"/>
        <end position="17"/>
    </location>
</feature>
<evidence type="ECO:0000259" key="2">
    <source>
        <dbReference type="PROSITE" id="PS50041"/>
    </source>
</evidence>
<dbReference type="Pfam" id="PF00059">
    <property type="entry name" value="Lectin_C"/>
    <property type="match status" value="1"/>
</dbReference>
<name>A0A8J9ZNR1_BRALA</name>
<reference evidence="3" key="1">
    <citation type="submission" date="2022-01" db="EMBL/GenBank/DDBJ databases">
        <authorList>
            <person name="Braso-Vives M."/>
        </authorList>
    </citation>
    <scope>NUCLEOTIDE SEQUENCE</scope>
</reference>
<evidence type="ECO:0000256" key="1">
    <source>
        <dbReference type="SAM" id="SignalP"/>
    </source>
</evidence>
<protein>
    <submittedName>
        <fullName evidence="3">CD209 protein</fullName>
    </submittedName>
</protein>
<dbReference type="InterPro" id="IPR050801">
    <property type="entry name" value="Ca-Dep_Lectins_ImmuneDev"/>
</dbReference>
<dbReference type="AlphaFoldDB" id="A0A8J9ZNR1"/>
<dbReference type="InterPro" id="IPR016187">
    <property type="entry name" value="CTDL_fold"/>
</dbReference>
<dbReference type="CDD" id="cd00037">
    <property type="entry name" value="CLECT"/>
    <property type="match status" value="1"/>
</dbReference>
<dbReference type="OrthoDB" id="418245at2759"/>
<evidence type="ECO:0000313" key="4">
    <source>
        <dbReference type="Proteomes" id="UP000838412"/>
    </source>
</evidence>
<dbReference type="SUPFAM" id="SSF56436">
    <property type="entry name" value="C-type lectin-like"/>
    <property type="match status" value="1"/>
</dbReference>
<feature type="chain" id="PRO_5035443334" evidence="1">
    <location>
        <begin position="18"/>
        <end position="437"/>
    </location>
</feature>
<evidence type="ECO:0000313" key="3">
    <source>
        <dbReference type="EMBL" id="CAH1257655.1"/>
    </source>
</evidence>
<organism evidence="3 4">
    <name type="scientific">Branchiostoma lanceolatum</name>
    <name type="common">Common lancelet</name>
    <name type="synonym">Amphioxus lanceolatum</name>
    <dbReference type="NCBI Taxonomy" id="7740"/>
    <lineage>
        <taxon>Eukaryota</taxon>
        <taxon>Metazoa</taxon>
        <taxon>Chordata</taxon>
        <taxon>Cephalochordata</taxon>
        <taxon>Leptocardii</taxon>
        <taxon>Amphioxiformes</taxon>
        <taxon>Branchiostomatidae</taxon>
        <taxon>Branchiostoma</taxon>
    </lineage>
</organism>
<dbReference type="PROSITE" id="PS50041">
    <property type="entry name" value="C_TYPE_LECTIN_2"/>
    <property type="match status" value="1"/>
</dbReference>
<keyword evidence="4" id="KW-1185">Reference proteome</keyword>
<accession>A0A8J9ZNR1</accession>
<feature type="domain" description="C-type lectin" evidence="2">
    <location>
        <begin position="94"/>
        <end position="207"/>
    </location>
</feature>
<dbReference type="SMART" id="SM00034">
    <property type="entry name" value="CLECT"/>
    <property type="match status" value="1"/>
</dbReference>
<gene>
    <name evidence="3" type="primary">CD209</name>
    <name evidence="3" type="ORF">BLAG_LOCUS15493</name>
</gene>
<proteinExistence type="predicted"/>
<dbReference type="PANTHER" id="PTHR22801:SF63">
    <property type="entry name" value="C-TYPE LECTIN DOMAIN-CONTAINING PROTEIN"/>
    <property type="match status" value="1"/>
</dbReference>
<sequence length="437" mass="48902">MKLLAVLVLLGAAAVDAQSWWPWWSWFSTPAIDDSTPGATWDGLRVTFGINPFEKNFDRLPRTKEMAEHEGWTLFGPNRCTGLRSACSSGYQIHNGICYKAFNTTKNFYDASSTCVADGGTLAMPKDTDTNAFLINLKNAVDNSSSFRFGLTDLNQEGDWIWEDNVTLSSFRPWGPGEPNNVRDEDCAEFFSGSHSSDANAWNDGSCTNNDTKFICQATPSAGTWRGFRYVKDNDPAVTLLFDKNGFIAGLQMGVRKSELPSDGSIPPQQVTPPWIEDKDMWLLTAYFIQPSDICSDGRTEAEYQDEGTGTDLYIQTGPNPTSDIMTIPLQQSDLEGTEWTEGKCFWGIGKHYWWNLRVDMDCKEFYPVFIMYNGGKLDAFGWNIGTYLDSPRYEHPAASFGMFMDPVPTCLADHSGSLSTMHVYLTNGYPPFFNHC</sequence>
<dbReference type="EMBL" id="OV696688">
    <property type="protein sequence ID" value="CAH1257655.1"/>
    <property type="molecule type" value="Genomic_DNA"/>
</dbReference>
<dbReference type="PANTHER" id="PTHR22801">
    <property type="entry name" value="LITHOSTATHINE"/>
    <property type="match status" value="1"/>
</dbReference>
<dbReference type="Proteomes" id="UP000838412">
    <property type="component" value="Chromosome 3"/>
</dbReference>
<dbReference type="InterPro" id="IPR001304">
    <property type="entry name" value="C-type_lectin-like"/>
</dbReference>
<dbReference type="Gene3D" id="3.10.100.10">
    <property type="entry name" value="Mannose-Binding Protein A, subunit A"/>
    <property type="match status" value="1"/>
</dbReference>
<dbReference type="InterPro" id="IPR016186">
    <property type="entry name" value="C-type_lectin-like/link_sf"/>
</dbReference>